<evidence type="ECO:0000313" key="1">
    <source>
        <dbReference type="EMBL" id="SGZ38345.1"/>
    </source>
</evidence>
<sequence length="279" mass="32416">MLLSTCDHPDYALILISNRDEIFERKSLRMQEHDEIQKKKLLMGVDQVGKGTWLCVDKENKSFSVVMNVQSKPESPEKTCSRGLLPLKMIDYIDRKKQVPKAYQQFEKFYNDVGSTRFFKLIYGKYNGSGVDYQLLSLADDNVPIHKDLGELGDIVTSNEYESPEKDFTHVPWTKLEIGKKLINHLKDVRQEDNVIKECFEIAQYNTFDNIEECVDFQQSKNKVRSSIFIPPHDVLMNNTKYKYGTRTTTLILIRKNGSIKVVERERVSDDHGDSIYML</sequence>
<dbReference type="GO" id="GO:0009306">
    <property type="term" value="P:protein secretion"/>
    <property type="evidence" value="ECO:0007669"/>
    <property type="project" value="TreeGrafter"/>
</dbReference>
<dbReference type="VEuPathDB" id="FungiDB:HGUI_00545"/>
<dbReference type="InterPro" id="IPR008551">
    <property type="entry name" value="TANGO2"/>
</dbReference>
<accession>A0A1L0CJ25</accession>
<dbReference type="Proteomes" id="UP000183365">
    <property type="component" value="Unassembled WGS sequence"/>
</dbReference>
<dbReference type="GO" id="GO:0005794">
    <property type="term" value="C:Golgi apparatus"/>
    <property type="evidence" value="ECO:0007669"/>
    <property type="project" value="TreeGrafter"/>
</dbReference>
<gene>
    <name evidence="1" type="ORF">HGUI_00545</name>
</gene>
<dbReference type="PANTHER" id="PTHR17985:SF8">
    <property type="entry name" value="TRANSPORT AND GOLGI ORGANIZATION PROTEIN 2 HOMOLOG"/>
    <property type="match status" value="1"/>
</dbReference>
<keyword evidence="2" id="KW-1185">Reference proteome</keyword>
<dbReference type="GO" id="GO:0007030">
    <property type="term" value="P:Golgi organization"/>
    <property type="evidence" value="ECO:0007669"/>
    <property type="project" value="TreeGrafter"/>
</dbReference>
<protein>
    <recommendedName>
        <fullName evidence="3">Transport and Golgi organization protein 2</fullName>
    </recommendedName>
</protein>
<name>A0A1L0CJ25_9ASCO</name>
<organism evidence="1 2">
    <name type="scientific">Hanseniaspora guilliermondii</name>
    <dbReference type="NCBI Taxonomy" id="56406"/>
    <lineage>
        <taxon>Eukaryota</taxon>
        <taxon>Fungi</taxon>
        <taxon>Dikarya</taxon>
        <taxon>Ascomycota</taxon>
        <taxon>Saccharomycotina</taxon>
        <taxon>Saccharomycetes</taxon>
        <taxon>Saccharomycodales</taxon>
        <taxon>Saccharomycodaceae</taxon>
        <taxon>Hanseniaspora</taxon>
    </lineage>
</organism>
<evidence type="ECO:0008006" key="3">
    <source>
        <dbReference type="Google" id="ProtNLM"/>
    </source>
</evidence>
<dbReference type="AlphaFoldDB" id="A0A1L0CJ25"/>
<evidence type="ECO:0000313" key="2">
    <source>
        <dbReference type="Proteomes" id="UP000183365"/>
    </source>
</evidence>
<dbReference type="EMBL" id="FQNF01000006">
    <property type="protein sequence ID" value="SGZ38345.1"/>
    <property type="molecule type" value="Genomic_DNA"/>
</dbReference>
<reference evidence="2" key="1">
    <citation type="submission" date="2016-11" db="EMBL/GenBank/DDBJ databases">
        <authorList>
            <person name="Guldener U."/>
        </authorList>
    </citation>
    <scope>NUCLEOTIDE SEQUENCE [LARGE SCALE GENOMIC DNA]</scope>
</reference>
<dbReference type="PANTHER" id="PTHR17985">
    <property type="entry name" value="SER/THR-RICH PROTEIN T10 IN DGCR REGION"/>
    <property type="match status" value="1"/>
</dbReference>
<proteinExistence type="predicted"/>
<dbReference type="OrthoDB" id="191601at2759"/>
<dbReference type="Pfam" id="PF05742">
    <property type="entry name" value="TANGO2"/>
    <property type="match status" value="1"/>
</dbReference>